<dbReference type="AlphaFoldDB" id="A0A835WR33"/>
<proteinExistence type="inferred from homology"/>
<dbReference type="GO" id="GO:0005669">
    <property type="term" value="C:transcription factor TFIID complex"/>
    <property type="evidence" value="ECO:0007669"/>
    <property type="project" value="TreeGrafter"/>
</dbReference>
<name>A0A835WR33_9CHLO</name>
<sequence length="158" mass="17170">MPPPPGGTGPPPVPATAPGALPAATEQVFNGLAEAPLVVPPQLVQYYMRKSGQGPILYNMSADDREANEDMRLTQVVSLASQRFLATVLNDAMQYHKMKRGAGPKAMKEAGLDPKDKRRVLRTEDLAAALQQEYGVNIRNPPYYVDARDKDQAAAGRR</sequence>
<dbReference type="PANTHER" id="PTHR21242">
    <property type="entry name" value="TRANSCRIPTION INITIATION FACTOR TFIID SUBUNIT 10"/>
    <property type="match status" value="1"/>
</dbReference>
<accession>A0A835WR33</accession>
<evidence type="ECO:0000313" key="7">
    <source>
        <dbReference type="EMBL" id="KAG2451803.1"/>
    </source>
</evidence>
<feature type="region of interest" description="Disordered" evidence="6">
    <location>
        <begin position="99"/>
        <end position="118"/>
    </location>
</feature>
<dbReference type="GO" id="GO:0016251">
    <property type="term" value="F:RNA polymerase II general transcription initiation factor activity"/>
    <property type="evidence" value="ECO:0007669"/>
    <property type="project" value="TreeGrafter"/>
</dbReference>
<comment type="subcellular location">
    <subcellularLocation>
        <location evidence="1">Nucleus</location>
    </subcellularLocation>
</comment>
<keyword evidence="8" id="KW-1185">Reference proteome</keyword>
<comment type="caution">
    <text evidence="7">The sequence shown here is derived from an EMBL/GenBank/DDBJ whole genome shotgun (WGS) entry which is preliminary data.</text>
</comment>
<comment type="similarity">
    <text evidence="5">Belongs to the TAF10 family.</text>
</comment>
<evidence type="ECO:0008006" key="9">
    <source>
        <dbReference type="Google" id="ProtNLM"/>
    </source>
</evidence>
<dbReference type="OrthoDB" id="154356at2759"/>
<reference evidence="7" key="1">
    <citation type="journal article" date="2020" name="bioRxiv">
        <title>Comparative genomics of Chlamydomonas.</title>
        <authorList>
            <person name="Craig R.J."/>
            <person name="Hasan A.R."/>
            <person name="Ness R.W."/>
            <person name="Keightley P.D."/>
        </authorList>
    </citation>
    <scope>NUCLEOTIDE SEQUENCE</scope>
    <source>
        <strain evidence="7">CCAP 11/173</strain>
    </source>
</reference>
<dbReference type="EMBL" id="JAEHOD010000007">
    <property type="protein sequence ID" value="KAG2451803.1"/>
    <property type="molecule type" value="Genomic_DNA"/>
</dbReference>
<evidence type="ECO:0000256" key="4">
    <source>
        <dbReference type="ARBA" id="ARBA00023242"/>
    </source>
</evidence>
<dbReference type="GO" id="GO:0000124">
    <property type="term" value="C:SAGA complex"/>
    <property type="evidence" value="ECO:0007669"/>
    <property type="project" value="TreeGrafter"/>
</dbReference>
<protein>
    <recommendedName>
        <fullName evidence="9">Transcription initiation factor TFIID subunit 10</fullName>
    </recommendedName>
</protein>
<dbReference type="PANTHER" id="PTHR21242:SF0">
    <property type="entry name" value="TRANSCRIPTION INITIATION FACTOR TFIID SUBUNIT 10"/>
    <property type="match status" value="1"/>
</dbReference>
<evidence type="ECO:0000256" key="3">
    <source>
        <dbReference type="ARBA" id="ARBA00023163"/>
    </source>
</evidence>
<dbReference type="CDD" id="cd07982">
    <property type="entry name" value="HFD_TAF10"/>
    <property type="match status" value="1"/>
</dbReference>
<evidence type="ECO:0000256" key="2">
    <source>
        <dbReference type="ARBA" id="ARBA00023015"/>
    </source>
</evidence>
<dbReference type="Proteomes" id="UP000613740">
    <property type="component" value="Unassembled WGS sequence"/>
</dbReference>
<organism evidence="7 8">
    <name type="scientific">Chlamydomonas schloesseri</name>
    <dbReference type="NCBI Taxonomy" id="2026947"/>
    <lineage>
        <taxon>Eukaryota</taxon>
        <taxon>Viridiplantae</taxon>
        <taxon>Chlorophyta</taxon>
        <taxon>core chlorophytes</taxon>
        <taxon>Chlorophyceae</taxon>
        <taxon>CS clade</taxon>
        <taxon>Chlamydomonadales</taxon>
        <taxon>Chlamydomonadaceae</taxon>
        <taxon>Chlamydomonas</taxon>
    </lineage>
</organism>
<dbReference type="GO" id="GO:1990841">
    <property type="term" value="F:promoter-specific chromatin binding"/>
    <property type="evidence" value="ECO:0007669"/>
    <property type="project" value="TreeGrafter"/>
</dbReference>
<evidence type="ECO:0000256" key="1">
    <source>
        <dbReference type="ARBA" id="ARBA00004123"/>
    </source>
</evidence>
<dbReference type="GO" id="GO:0006367">
    <property type="term" value="P:transcription initiation at RNA polymerase II promoter"/>
    <property type="evidence" value="ECO:0007669"/>
    <property type="project" value="TreeGrafter"/>
</dbReference>
<dbReference type="InterPro" id="IPR003923">
    <property type="entry name" value="TAF10"/>
</dbReference>
<evidence type="ECO:0000256" key="6">
    <source>
        <dbReference type="SAM" id="MobiDB-lite"/>
    </source>
</evidence>
<keyword evidence="2" id="KW-0805">Transcription regulation</keyword>
<keyword evidence="4" id="KW-0539">Nucleus</keyword>
<gene>
    <name evidence="7" type="ORF">HYH02_003579</name>
</gene>
<dbReference type="Pfam" id="PF03540">
    <property type="entry name" value="TAF10"/>
    <property type="match status" value="1"/>
</dbReference>
<feature type="compositionally biased region" description="Basic and acidic residues" evidence="6">
    <location>
        <begin position="106"/>
        <end position="118"/>
    </location>
</feature>
<evidence type="ECO:0000256" key="5">
    <source>
        <dbReference type="ARBA" id="ARBA00025730"/>
    </source>
</evidence>
<evidence type="ECO:0000313" key="8">
    <source>
        <dbReference type="Proteomes" id="UP000613740"/>
    </source>
</evidence>
<keyword evidence="3" id="KW-0804">Transcription</keyword>